<comment type="cofactor">
    <cofactor evidence="1">
        <name>Mg(2+)</name>
        <dbReference type="ChEBI" id="CHEBI:18420"/>
    </cofactor>
</comment>
<dbReference type="InterPro" id="IPR035966">
    <property type="entry name" value="PKF_sf"/>
</dbReference>
<evidence type="ECO:0000256" key="5">
    <source>
        <dbReference type="ARBA" id="ARBA00022842"/>
    </source>
</evidence>
<dbReference type="PANTHER" id="PTHR45770">
    <property type="entry name" value="ATP-DEPENDENT 6-PHOSPHOFRUCTOKINASE 1"/>
    <property type="match status" value="1"/>
</dbReference>
<reference evidence="7" key="1">
    <citation type="journal article" date="2022" name="Proc. Natl. Acad. Sci. U.S.A.">
        <title>Life cycle and functional genomics of the unicellular red alga Galdieria for elucidating algal and plant evolution and industrial use.</title>
        <authorList>
            <person name="Hirooka S."/>
            <person name="Itabashi T."/>
            <person name="Ichinose T.M."/>
            <person name="Onuma R."/>
            <person name="Fujiwara T."/>
            <person name="Yamashita S."/>
            <person name="Jong L.W."/>
            <person name="Tomita R."/>
            <person name="Iwane A.H."/>
            <person name="Miyagishima S.Y."/>
        </authorList>
    </citation>
    <scope>NUCLEOTIDE SEQUENCE</scope>
    <source>
        <strain evidence="7">NBRC 102759</strain>
    </source>
</reference>
<dbReference type="SUPFAM" id="SSF53784">
    <property type="entry name" value="Phosphofructokinase"/>
    <property type="match status" value="1"/>
</dbReference>
<evidence type="ECO:0000256" key="3">
    <source>
        <dbReference type="ARBA" id="ARBA00022723"/>
    </source>
</evidence>
<evidence type="ECO:0000256" key="4">
    <source>
        <dbReference type="ARBA" id="ARBA00022777"/>
    </source>
</evidence>
<evidence type="ECO:0000313" key="8">
    <source>
        <dbReference type="Proteomes" id="UP001061958"/>
    </source>
</evidence>
<dbReference type="InterPro" id="IPR000023">
    <property type="entry name" value="Phosphofructokinase_dom"/>
</dbReference>
<dbReference type="GO" id="GO:0046872">
    <property type="term" value="F:metal ion binding"/>
    <property type="evidence" value="ECO:0007669"/>
    <property type="project" value="UniProtKB-KW"/>
</dbReference>
<dbReference type="PRINTS" id="PR00476">
    <property type="entry name" value="PHFRCTKINASE"/>
</dbReference>
<dbReference type="InterPro" id="IPR022953">
    <property type="entry name" value="ATP_PFK"/>
</dbReference>
<evidence type="ECO:0000259" key="6">
    <source>
        <dbReference type="Pfam" id="PF00365"/>
    </source>
</evidence>
<dbReference type="GO" id="GO:0006002">
    <property type="term" value="P:fructose 6-phosphate metabolic process"/>
    <property type="evidence" value="ECO:0007669"/>
    <property type="project" value="InterPro"/>
</dbReference>
<feature type="domain" description="Phosphofructokinase" evidence="6">
    <location>
        <begin position="91"/>
        <end position="387"/>
    </location>
</feature>
<dbReference type="EMBL" id="BQMJ01000017">
    <property type="protein sequence ID" value="GJQ10598.1"/>
    <property type="molecule type" value="Genomic_DNA"/>
</dbReference>
<evidence type="ECO:0000256" key="2">
    <source>
        <dbReference type="ARBA" id="ARBA00022679"/>
    </source>
</evidence>
<dbReference type="GO" id="GO:0003872">
    <property type="term" value="F:6-phosphofructokinase activity"/>
    <property type="evidence" value="ECO:0007669"/>
    <property type="project" value="InterPro"/>
</dbReference>
<dbReference type="Proteomes" id="UP001061958">
    <property type="component" value="Unassembled WGS sequence"/>
</dbReference>
<dbReference type="Pfam" id="PF00365">
    <property type="entry name" value="PFK"/>
    <property type="match status" value="1"/>
</dbReference>
<dbReference type="InterPro" id="IPR050929">
    <property type="entry name" value="PFKA"/>
</dbReference>
<accession>A0A9C7UP82</accession>
<protein>
    <recommendedName>
        <fullName evidence="6">Phosphofructokinase domain-containing protein</fullName>
    </recommendedName>
</protein>
<gene>
    <name evidence="7" type="ORF">GpartN1_g2389.t1</name>
</gene>
<keyword evidence="5" id="KW-0460">Magnesium</keyword>
<keyword evidence="8" id="KW-1185">Reference proteome</keyword>
<dbReference type="OrthoDB" id="537915at2759"/>
<keyword evidence="3" id="KW-0479">Metal-binding</keyword>
<dbReference type="Gene3D" id="3.40.50.450">
    <property type="match status" value="1"/>
</dbReference>
<reference evidence="7" key="2">
    <citation type="submission" date="2022-01" db="EMBL/GenBank/DDBJ databases">
        <authorList>
            <person name="Hirooka S."/>
            <person name="Miyagishima S.Y."/>
        </authorList>
    </citation>
    <scope>NUCLEOTIDE SEQUENCE</scope>
    <source>
        <strain evidence="7">NBRC 102759</strain>
    </source>
</reference>
<comment type="caution">
    <text evidence="7">The sequence shown here is derived from an EMBL/GenBank/DDBJ whole genome shotgun (WGS) entry which is preliminary data.</text>
</comment>
<sequence length="436" mass="47489">MALNSQTDKYDLEKTVRYKKLYPPHLSEWCSSLGTYPNVLSKAGGHPFISNDDYFIGDVSFPNSDALKIRELYLRAGPRETCVFHPQNVKAAVVTCGGLAPGMNSAIAQLTNTLVGSYGLKQVLGVRYGFRGFLEPSLSLFPLNPETVNDISLKGGSILGSSREVPRAEAIVDAISDNGFNQVYIIGGGPIDGTLKASQQIFEEVKRRKMKCAVAVIPKTIDNDIMRIQRSFGFETSIEAAAQALRSVHCEASCSYHAVAVIQVPGRNSGFFAVETALASRLVDACLIPEFPFKLNSFLNHIYERVKAKGFAMILVADGAGHEYVTANGKGYANFCPVLMDEIRKYFDERMAEANILFHDVSFIARTVPSNAADNLHASILGSYAAHGCFAGFSGFATSMINDMVAYIPLSELAGRTKTVPPQMWSEVVSMTGQDF</sequence>
<keyword evidence="2" id="KW-0808">Transferase</keyword>
<name>A0A9C7UP82_9RHOD</name>
<evidence type="ECO:0000256" key="1">
    <source>
        <dbReference type="ARBA" id="ARBA00001946"/>
    </source>
</evidence>
<keyword evidence="4" id="KW-0418">Kinase</keyword>
<evidence type="ECO:0000313" key="7">
    <source>
        <dbReference type="EMBL" id="GJQ10598.1"/>
    </source>
</evidence>
<proteinExistence type="predicted"/>
<organism evidence="7 8">
    <name type="scientific">Galdieria partita</name>
    <dbReference type="NCBI Taxonomy" id="83374"/>
    <lineage>
        <taxon>Eukaryota</taxon>
        <taxon>Rhodophyta</taxon>
        <taxon>Bangiophyceae</taxon>
        <taxon>Galdieriales</taxon>
        <taxon>Galdieriaceae</taxon>
        <taxon>Galdieria</taxon>
    </lineage>
</organism>
<dbReference type="AlphaFoldDB" id="A0A9C7UP82"/>